<accession>A0ABW2QCP8</accession>
<evidence type="ECO:0000256" key="1">
    <source>
        <dbReference type="ARBA" id="ARBA00022679"/>
    </source>
</evidence>
<dbReference type="InterPro" id="IPR000182">
    <property type="entry name" value="GNAT_dom"/>
</dbReference>
<dbReference type="InterPro" id="IPR050680">
    <property type="entry name" value="YpeA/RimI_acetyltransf"/>
</dbReference>
<gene>
    <name evidence="4" type="ORF">ACFQQL_15465</name>
</gene>
<keyword evidence="1 4" id="KW-0808">Transferase</keyword>
<evidence type="ECO:0000256" key="2">
    <source>
        <dbReference type="ARBA" id="ARBA00023315"/>
    </source>
</evidence>
<organism evidence="4 5">
    <name type="scientific">Georgenia alba</name>
    <dbReference type="NCBI Taxonomy" id="2233858"/>
    <lineage>
        <taxon>Bacteria</taxon>
        <taxon>Bacillati</taxon>
        <taxon>Actinomycetota</taxon>
        <taxon>Actinomycetes</taxon>
        <taxon>Micrococcales</taxon>
        <taxon>Bogoriellaceae</taxon>
        <taxon>Georgenia</taxon>
    </lineage>
</organism>
<feature type="domain" description="N-acetyltransferase" evidence="3">
    <location>
        <begin position="7"/>
        <end position="142"/>
    </location>
</feature>
<dbReference type="RefSeq" id="WP_382395982.1">
    <property type="nucleotide sequence ID" value="NZ_JBHTCQ010000003.1"/>
</dbReference>
<dbReference type="EC" id="2.3.1.-" evidence="4"/>
<dbReference type="PANTHER" id="PTHR43420">
    <property type="entry name" value="ACETYLTRANSFERASE"/>
    <property type="match status" value="1"/>
</dbReference>
<dbReference type="PANTHER" id="PTHR43420:SF44">
    <property type="entry name" value="ACETYLTRANSFERASE YPEA"/>
    <property type="match status" value="1"/>
</dbReference>
<dbReference type="SUPFAM" id="SSF55729">
    <property type="entry name" value="Acyl-CoA N-acyltransferases (Nat)"/>
    <property type="match status" value="1"/>
</dbReference>
<dbReference type="Gene3D" id="3.40.630.30">
    <property type="match status" value="1"/>
</dbReference>
<dbReference type="Proteomes" id="UP001596455">
    <property type="component" value="Unassembled WGS sequence"/>
</dbReference>
<dbReference type="Pfam" id="PF00583">
    <property type="entry name" value="Acetyltransf_1"/>
    <property type="match status" value="1"/>
</dbReference>
<protein>
    <submittedName>
        <fullName evidence="4">GNAT family acetyltransferase</fullName>
        <ecNumber evidence="4">2.3.1.-</ecNumber>
    </submittedName>
</protein>
<dbReference type="NCBIfam" id="NF002959">
    <property type="entry name" value="PRK03624.1"/>
    <property type="match status" value="1"/>
</dbReference>
<name>A0ABW2QCP8_9MICO</name>
<proteinExistence type="predicted"/>
<keyword evidence="5" id="KW-1185">Reference proteome</keyword>
<dbReference type="CDD" id="cd04301">
    <property type="entry name" value="NAT_SF"/>
    <property type="match status" value="1"/>
</dbReference>
<dbReference type="GO" id="GO:0016746">
    <property type="term" value="F:acyltransferase activity"/>
    <property type="evidence" value="ECO:0007669"/>
    <property type="project" value="UniProtKB-KW"/>
</dbReference>
<evidence type="ECO:0000259" key="3">
    <source>
        <dbReference type="PROSITE" id="PS51186"/>
    </source>
</evidence>
<sequence length="142" mass="15585">MTAQDGLAVGPVREEETSAVVALWEACGLTRPWNDPWHDLAQARDGATSTVLVARDAAGVAGSVMVGFDGHRGWMYYLAVAEQHRGAGLGARLVRAAETWLADLGCRKVELMVREGNTVTEFYQALGYERQQVTTYARWLTE</sequence>
<reference evidence="5" key="1">
    <citation type="journal article" date="2019" name="Int. J. Syst. Evol. Microbiol.">
        <title>The Global Catalogue of Microorganisms (GCM) 10K type strain sequencing project: providing services to taxonomists for standard genome sequencing and annotation.</title>
        <authorList>
            <consortium name="The Broad Institute Genomics Platform"/>
            <consortium name="The Broad Institute Genome Sequencing Center for Infectious Disease"/>
            <person name="Wu L."/>
            <person name="Ma J."/>
        </authorList>
    </citation>
    <scope>NUCLEOTIDE SEQUENCE [LARGE SCALE GENOMIC DNA]</scope>
    <source>
        <strain evidence="5">JCM 1490</strain>
    </source>
</reference>
<keyword evidence="2 4" id="KW-0012">Acyltransferase</keyword>
<evidence type="ECO:0000313" key="5">
    <source>
        <dbReference type="Proteomes" id="UP001596455"/>
    </source>
</evidence>
<dbReference type="EMBL" id="JBHTCQ010000003">
    <property type="protein sequence ID" value="MFC7406517.1"/>
    <property type="molecule type" value="Genomic_DNA"/>
</dbReference>
<dbReference type="PROSITE" id="PS51186">
    <property type="entry name" value="GNAT"/>
    <property type="match status" value="1"/>
</dbReference>
<comment type="caution">
    <text evidence="4">The sequence shown here is derived from an EMBL/GenBank/DDBJ whole genome shotgun (WGS) entry which is preliminary data.</text>
</comment>
<dbReference type="InterPro" id="IPR016181">
    <property type="entry name" value="Acyl_CoA_acyltransferase"/>
</dbReference>
<evidence type="ECO:0000313" key="4">
    <source>
        <dbReference type="EMBL" id="MFC7406517.1"/>
    </source>
</evidence>